<proteinExistence type="predicted"/>
<dbReference type="VEuPathDB" id="VectorBase:AFUN022269"/>
<protein>
    <submittedName>
        <fullName evidence="1">Uncharacterized protein</fullName>
    </submittedName>
</protein>
<accession>A0A4Y0BQM0</accession>
<name>A0A4Y0BQM0_ANOFN</name>
<organism evidence="1">
    <name type="scientific">Anopheles funestus</name>
    <name type="common">African malaria mosquito</name>
    <dbReference type="NCBI Taxonomy" id="62324"/>
    <lineage>
        <taxon>Eukaryota</taxon>
        <taxon>Metazoa</taxon>
        <taxon>Ecdysozoa</taxon>
        <taxon>Arthropoda</taxon>
        <taxon>Hexapoda</taxon>
        <taxon>Insecta</taxon>
        <taxon>Pterygota</taxon>
        <taxon>Neoptera</taxon>
        <taxon>Endopterygota</taxon>
        <taxon>Diptera</taxon>
        <taxon>Nematocera</taxon>
        <taxon>Culicoidea</taxon>
        <taxon>Culicidae</taxon>
        <taxon>Anophelinae</taxon>
        <taxon>Anopheles</taxon>
    </lineage>
</organism>
<evidence type="ECO:0000313" key="1">
    <source>
        <dbReference type="EnsemblMetazoa" id="AFUN022269-PA"/>
    </source>
</evidence>
<sequence length="44" mass="4924">MLGKLSHRPFIPIVGVALDDVANFRSKTVSQVSKVRYPTHSGKW</sequence>
<dbReference type="AlphaFoldDB" id="A0A4Y0BQM0"/>
<reference evidence="1" key="1">
    <citation type="submission" date="2020-05" db="UniProtKB">
        <authorList>
            <consortium name="EnsemblMetazoa"/>
        </authorList>
    </citation>
    <scope>IDENTIFICATION</scope>
    <source>
        <strain evidence="1">FUMOZ</strain>
    </source>
</reference>
<dbReference type="EnsemblMetazoa" id="AFUN022269-RA">
    <property type="protein sequence ID" value="AFUN022269-PA"/>
    <property type="gene ID" value="AFUN022269"/>
</dbReference>